<evidence type="ECO:0000313" key="1">
    <source>
        <dbReference type="EnsemblPlants" id="Kaladp0039s0402.1.v1.1.CDS.1"/>
    </source>
</evidence>
<reference evidence="1" key="1">
    <citation type="submission" date="2021-01" db="UniProtKB">
        <authorList>
            <consortium name="EnsemblPlants"/>
        </authorList>
    </citation>
    <scope>IDENTIFICATION</scope>
</reference>
<dbReference type="EnsemblPlants" id="Kaladp0039s0402.1.v1.1">
    <property type="protein sequence ID" value="Kaladp0039s0402.1.v1.1.CDS.1"/>
    <property type="gene ID" value="Kaladp0039s0402.v1.1"/>
</dbReference>
<proteinExistence type="predicted"/>
<name>A0A7N0TK82_KALFE</name>
<dbReference type="Proteomes" id="UP000594263">
    <property type="component" value="Unplaced"/>
</dbReference>
<keyword evidence="2" id="KW-1185">Reference proteome</keyword>
<accession>A0A7N0TK82</accession>
<evidence type="ECO:0000313" key="2">
    <source>
        <dbReference type="Proteomes" id="UP000594263"/>
    </source>
</evidence>
<organism evidence="1 2">
    <name type="scientific">Kalanchoe fedtschenkoi</name>
    <name type="common">Lavender scallops</name>
    <name type="synonym">South American air plant</name>
    <dbReference type="NCBI Taxonomy" id="63787"/>
    <lineage>
        <taxon>Eukaryota</taxon>
        <taxon>Viridiplantae</taxon>
        <taxon>Streptophyta</taxon>
        <taxon>Embryophyta</taxon>
        <taxon>Tracheophyta</taxon>
        <taxon>Spermatophyta</taxon>
        <taxon>Magnoliopsida</taxon>
        <taxon>eudicotyledons</taxon>
        <taxon>Gunneridae</taxon>
        <taxon>Pentapetalae</taxon>
        <taxon>Saxifragales</taxon>
        <taxon>Crassulaceae</taxon>
        <taxon>Kalanchoe</taxon>
    </lineage>
</organism>
<protein>
    <submittedName>
        <fullName evidence="1">Uncharacterized protein</fullName>
    </submittedName>
</protein>
<dbReference type="AlphaFoldDB" id="A0A7N0TK82"/>
<dbReference type="Gramene" id="Kaladp0039s0402.1.v1.1">
    <property type="protein sequence ID" value="Kaladp0039s0402.1.v1.1.CDS.1"/>
    <property type="gene ID" value="Kaladp0039s0402.v1.1"/>
</dbReference>
<sequence length="117" mass="13308">MNHVHFRPYGNSGSQVILHHRSSKNHVLVWSCLECLLRISHEKLPRKPNDQLSSVFKVENAVKWTGTTNEETMQKALRLVLVLHQPVKVSPAYCCLIFDSCQTQIGWGRATSLVTDI</sequence>